<dbReference type="Proteomes" id="UP001240236">
    <property type="component" value="Unassembled WGS sequence"/>
</dbReference>
<dbReference type="RefSeq" id="WP_307240553.1">
    <property type="nucleotide sequence ID" value="NZ_JAUSUZ010000001.1"/>
</dbReference>
<dbReference type="EMBL" id="JAUSUZ010000001">
    <property type="protein sequence ID" value="MDQ0366893.1"/>
    <property type="molecule type" value="Genomic_DNA"/>
</dbReference>
<evidence type="ECO:0000313" key="1">
    <source>
        <dbReference type="EMBL" id="MDQ0366893.1"/>
    </source>
</evidence>
<accession>A0AAE3VZK9</accession>
<comment type="caution">
    <text evidence="1">The sequence shown here is derived from an EMBL/GenBank/DDBJ whole genome shotgun (WGS) entry which is preliminary data.</text>
</comment>
<name>A0AAE3VZK9_9ACTN</name>
<gene>
    <name evidence="1" type="ORF">J2S42_003562</name>
</gene>
<proteinExistence type="predicted"/>
<organism evidence="1 2">
    <name type="scientific">Catenuloplanes indicus</name>
    <dbReference type="NCBI Taxonomy" id="137267"/>
    <lineage>
        <taxon>Bacteria</taxon>
        <taxon>Bacillati</taxon>
        <taxon>Actinomycetota</taxon>
        <taxon>Actinomycetes</taxon>
        <taxon>Micromonosporales</taxon>
        <taxon>Micromonosporaceae</taxon>
        <taxon>Catenuloplanes</taxon>
    </lineage>
</organism>
<reference evidence="1 2" key="1">
    <citation type="submission" date="2023-07" db="EMBL/GenBank/DDBJ databases">
        <title>Sequencing the genomes of 1000 actinobacteria strains.</title>
        <authorList>
            <person name="Klenk H.-P."/>
        </authorList>
    </citation>
    <scope>NUCLEOTIDE SEQUENCE [LARGE SCALE GENOMIC DNA]</scope>
    <source>
        <strain evidence="1 2">DSM 44709</strain>
    </source>
</reference>
<evidence type="ECO:0000313" key="2">
    <source>
        <dbReference type="Proteomes" id="UP001240236"/>
    </source>
</evidence>
<dbReference type="AlphaFoldDB" id="A0AAE3VZK9"/>
<protein>
    <submittedName>
        <fullName evidence="1">Uncharacterized protein</fullName>
    </submittedName>
</protein>
<keyword evidence="2" id="KW-1185">Reference proteome</keyword>
<sequence length="59" mass="6586">MQPGRCANSLITGTHTAIWRTERRSLLTLLDNPRLAPGHHAALQRQLDDVDQVIAKATR</sequence>